<comment type="caution">
    <text evidence="6">The sequence shown here is derived from an EMBL/GenBank/DDBJ whole genome shotgun (WGS) entry which is preliminary data.</text>
</comment>
<dbReference type="CDD" id="cd12797">
    <property type="entry name" value="M23_peptidase"/>
    <property type="match status" value="1"/>
</dbReference>
<evidence type="ECO:0000259" key="4">
    <source>
        <dbReference type="Pfam" id="PF01551"/>
    </source>
</evidence>
<reference evidence="6 7" key="1">
    <citation type="journal article" date="2015" name="Genome Announc.">
        <title>Expanding the biotechnology potential of lactobacilli through comparative genomics of 213 strains and associated genera.</title>
        <authorList>
            <person name="Sun Z."/>
            <person name="Harris H.M."/>
            <person name="McCann A."/>
            <person name="Guo C."/>
            <person name="Argimon S."/>
            <person name="Zhang W."/>
            <person name="Yang X."/>
            <person name="Jeffery I.B."/>
            <person name="Cooney J.C."/>
            <person name="Kagawa T.F."/>
            <person name="Liu W."/>
            <person name="Song Y."/>
            <person name="Salvetti E."/>
            <person name="Wrobel A."/>
            <person name="Rasinkangas P."/>
            <person name="Parkhill J."/>
            <person name="Rea M.C."/>
            <person name="O'Sullivan O."/>
            <person name="Ritari J."/>
            <person name="Douillard F.P."/>
            <person name="Paul Ross R."/>
            <person name="Yang R."/>
            <person name="Briner A.E."/>
            <person name="Felis G.E."/>
            <person name="de Vos W.M."/>
            <person name="Barrangou R."/>
            <person name="Klaenhammer T.R."/>
            <person name="Caufield P.W."/>
            <person name="Cui Y."/>
            <person name="Zhang H."/>
            <person name="O'Toole P.W."/>
        </authorList>
    </citation>
    <scope>NUCLEOTIDE SEQUENCE [LARGE SCALE GENOMIC DNA]</scope>
    <source>
        <strain evidence="6 7">DSM 24301</strain>
    </source>
</reference>
<proteinExistence type="predicted"/>
<keyword evidence="7" id="KW-1185">Reference proteome</keyword>
<dbReference type="InterPro" id="IPR011055">
    <property type="entry name" value="Dup_hybrid_motif"/>
</dbReference>
<dbReference type="InterPro" id="IPR050570">
    <property type="entry name" value="Cell_wall_metabolism_enzyme"/>
</dbReference>
<feature type="coiled-coil region" evidence="2">
    <location>
        <begin position="41"/>
        <end position="114"/>
    </location>
</feature>
<evidence type="ECO:0000313" key="6">
    <source>
        <dbReference type="EMBL" id="KRO16016.1"/>
    </source>
</evidence>
<evidence type="ECO:0000259" key="5">
    <source>
        <dbReference type="Pfam" id="PF24568"/>
    </source>
</evidence>
<dbReference type="GO" id="GO:0004222">
    <property type="term" value="F:metalloendopeptidase activity"/>
    <property type="evidence" value="ECO:0007669"/>
    <property type="project" value="TreeGrafter"/>
</dbReference>
<name>A0A0R2MUS4_9LACO</name>
<evidence type="ECO:0000313" key="7">
    <source>
        <dbReference type="Proteomes" id="UP000050969"/>
    </source>
</evidence>
<accession>A0A0R2MUS4</accession>
<dbReference type="Gene3D" id="2.70.70.10">
    <property type="entry name" value="Glucose Permease (Domain IIA)"/>
    <property type="match status" value="1"/>
</dbReference>
<feature type="signal peptide" evidence="3">
    <location>
        <begin position="1"/>
        <end position="24"/>
    </location>
</feature>
<dbReference type="PANTHER" id="PTHR21666:SF270">
    <property type="entry name" value="MUREIN HYDROLASE ACTIVATOR ENVC"/>
    <property type="match status" value="1"/>
</dbReference>
<dbReference type="PATRIC" id="fig|1293598.4.peg.2101"/>
<dbReference type="InterPro" id="IPR016047">
    <property type="entry name" value="M23ase_b-sheet_dom"/>
</dbReference>
<dbReference type="Pfam" id="PF24568">
    <property type="entry name" value="CC_PcsB"/>
    <property type="match status" value="1"/>
</dbReference>
<sequence length="407" mass="43803">MKKRLIALAASSLLVLQPLMVTQAASSDDIKQQMSSNQDEASKLLDQVNAMTKKVADLQKQVKDKDAKIKDEEAKIQDLQTKLDQMSTQIQDTQATVKARKAELKRQLRSLQKSAGDGVTGNVYTDFVLNGSDLADVVGRAFAVQKISQANQDALKATQKSVSELKRLKSDQETAQKALKDQKSQLEDTRQSLVVDQKAAETQQQALQKEIDAHAMELVALQAKYDQAVAAEAAKKAQDEADKKAAEEAKQHAANLTASDDYAWPFGSWLGTEDGGQFGHTTGYPRPNDYHDGVDFGSATYGSGSDIHAVQSGTVVVSGLKGDGLGYVIVIKGANGISTVYQEFSTSASDAYVKEGQTVKVGDVIGKLTGSHLHLGMTKQDWNQAVMHSFDASGGWLDPVTIISGGK</sequence>
<gene>
    <name evidence="6" type="ORF">IV56_GL002015</name>
</gene>
<dbReference type="SUPFAM" id="SSF51261">
    <property type="entry name" value="Duplicated hybrid motif"/>
    <property type="match status" value="1"/>
</dbReference>
<evidence type="ECO:0000256" key="1">
    <source>
        <dbReference type="ARBA" id="ARBA00022729"/>
    </source>
</evidence>
<dbReference type="InterPro" id="IPR057309">
    <property type="entry name" value="PcsB_CC"/>
</dbReference>
<evidence type="ECO:0000256" key="3">
    <source>
        <dbReference type="SAM" id="SignalP"/>
    </source>
</evidence>
<dbReference type="Gene3D" id="6.10.250.3150">
    <property type="match status" value="1"/>
</dbReference>
<dbReference type="Pfam" id="PF01551">
    <property type="entry name" value="Peptidase_M23"/>
    <property type="match status" value="1"/>
</dbReference>
<dbReference type="Proteomes" id="UP000050969">
    <property type="component" value="Unassembled WGS sequence"/>
</dbReference>
<dbReference type="PANTHER" id="PTHR21666">
    <property type="entry name" value="PEPTIDASE-RELATED"/>
    <property type="match status" value="1"/>
</dbReference>
<protein>
    <submittedName>
        <fullName evidence="6">Surface antigen</fullName>
    </submittedName>
</protein>
<dbReference type="STRING" id="1293598.IV56_GL002015"/>
<evidence type="ECO:0000256" key="2">
    <source>
        <dbReference type="SAM" id="Coils"/>
    </source>
</evidence>
<organism evidence="6 7">
    <name type="scientific">Lacticaseibacillus saniviri JCM 17471 = DSM 24301</name>
    <dbReference type="NCBI Taxonomy" id="1293598"/>
    <lineage>
        <taxon>Bacteria</taxon>
        <taxon>Bacillati</taxon>
        <taxon>Bacillota</taxon>
        <taxon>Bacilli</taxon>
        <taxon>Lactobacillales</taxon>
        <taxon>Lactobacillaceae</taxon>
        <taxon>Lacticaseibacillus</taxon>
    </lineage>
</organism>
<dbReference type="AlphaFoldDB" id="A0A0R2MUS4"/>
<feature type="domain" description="Peptidoglycan hydrolase PcsB coiled-coil" evidence="5">
    <location>
        <begin position="90"/>
        <end position="165"/>
    </location>
</feature>
<feature type="coiled-coil region" evidence="2">
    <location>
        <begin position="165"/>
        <end position="251"/>
    </location>
</feature>
<keyword evidence="1 3" id="KW-0732">Signal</keyword>
<keyword evidence="2" id="KW-0175">Coiled coil</keyword>
<feature type="domain" description="M23ase beta-sheet core" evidence="4">
    <location>
        <begin position="290"/>
        <end position="381"/>
    </location>
</feature>
<dbReference type="EMBL" id="JQCE01000057">
    <property type="protein sequence ID" value="KRO16016.1"/>
    <property type="molecule type" value="Genomic_DNA"/>
</dbReference>
<feature type="chain" id="PRO_5006420730" evidence="3">
    <location>
        <begin position="25"/>
        <end position="407"/>
    </location>
</feature>
<dbReference type="RefSeq" id="WP_056993156.1">
    <property type="nucleotide sequence ID" value="NZ_JQCE01000057.1"/>
</dbReference>